<dbReference type="PROSITE" id="PS50097">
    <property type="entry name" value="BTB"/>
    <property type="match status" value="1"/>
</dbReference>
<dbReference type="SMART" id="SM00225">
    <property type="entry name" value="BTB"/>
    <property type="match status" value="1"/>
</dbReference>
<dbReference type="InterPro" id="IPR000210">
    <property type="entry name" value="BTB/POZ_dom"/>
</dbReference>
<evidence type="ECO:0000259" key="1">
    <source>
        <dbReference type="PROSITE" id="PS50097"/>
    </source>
</evidence>
<dbReference type="InParanoid" id="A0A067PRS5"/>
<sequence length="314" mass="35205">MPATKRACTDDVQPLIRSADVWFDDGNVILIAESTQFKVFRGILSASSPIFQDMFSLSTEVPEESIDGCPVVHLSDTTADVSHMLRALHDRRYFRDQGFQPIVVIGAILRLGMKYNITHFVEDATARLQSEFPHSLGEYEKLPDGWVAIEEAPGNLLDVIALAWETKMLSTLPVAFYCFCLGDDFSTYLLKGKIRSDHSTAILSSEDQRRCIFGKEKLIQLQAETSFGWLHTSSNCGVTRRDCEMKKLRLFASLWSPSPELCILDAWSAEWEVGLCASCIDFGREAFEAGKQGAWSKLPSFFDLPPWNELIGTS</sequence>
<dbReference type="Proteomes" id="UP000027265">
    <property type="component" value="Unassembled WGS sequence"/>
</dbReference>
<proteinExistence type="predicted"/>
<keyword evidence="3" id="KW-1185">Reference proteome</keyword>
<evidence type="ECO:0000313" key="2">
    <source>
        <dbReference type="EMBL" id="KDQ56535.1"/>
    </source>
</evidence>
<protein>
    <recommendedName>
        <fullName evidence="1">BTB domain-containing protein</fullName>
    </recommendedName>
</protein>
<dbReference type="STRING" id="933084.A0A067PRS5"/>
<name>A0A067PRS5_9AGAM</name>
<organism evidence="2 3">
    <name type="scientific">Jaapia argillacea MUCL 33604</name>
    <dbReference type="NCBI Taxonomy" id="933084"/>
    <lineage>
        <taxon>Eukaryota</taxon>
        <taxon>Fungi</taxon>
        <taxon>Dikarya</taxon>
        <taxon>Basidiomycota</taxon>
        <taxon>Agaricomycotina</taxon>
        <taxon>Agaricomycetes</taxon>
        <taxon>Agaricomycetidae</taxon>
        <taxon>Jaapiales</taxon>
        <taxon>Jaapiaceae</taxon>
        <taxon>Jaapia</taxon>
    </lineage>
</organism>
<feature type="domain" description="BTB" evidence="1">
    <location>
        <begin position="26"/>
        <end position="97"/>
    </location>
</feature>
<dbReference type="Pfam" id="PF00651">
    <property type="entry name" value="BTB"/>
    <property type="match status" value="1"/>
</dbReference>
<accession>A0A067PRS5</accession>
<dbReference type="Gene3D" id="3.30.710.10">
    <property type="entry name" value="Potassium Channel Kv1.1, Chain A"/>
    <property type="match status" value="1"/>
</dbReference>
<dbReference type="EMBL" id="KL197721">
    <property type="protein sequence ID" value="KDQ56535.1"/>
    <property type="molecule type" value="Genomic_DNA"/>
</dbReference>
<dbReference type="OrthoDB" id="3217871at2759"/>
<dbReference type="InterPro" id="IPR011333">
    <property type="entry name" value="SKP1/BTB/POZ_sf"/>
</dbReference>
<reference evidence="3" key="1">
    <citation type="journal article" date="2014" name="Proc. Natl. Acad. Sci. U.S.A.">
        <title>Extensive sampling of basidiomycete genomes demonstrates inadequacy of the white-rot/brown-rot paradigm for wood decay fungi.</title>
        <authorList>
            <person name="Riley R."/>
            <person name="Salamov A.A."/>
            <person name="Brown D.W."/>
            <person name="Nagy L.G."/>
            <person name="Floudas D."/>
            <person name="Held B.W."/>
            <person name="Levasseur A."/>
            <person name="Lombard V."/>
            <person name="Morin E."/>
            <person name="Otillar R."/>
            <person name="Lindquist E.A."/>
            <person name="Sun H."/>
            <person name="LaButti K.M."/>
            <person name="Schmutz J."/>
            <person name="Jabbour D."/>
            <person name="Luo H."/>
            <person name="Baker S.E."/>
            <person name="Pisabarro A.G."/>
            <person name="Walton J.D."/>
            <person name="Blanchette R.A."/>
            <person name="Henrissat B."/>
            <person name="Martin F."/>
            <person name="Cullen D."/>
            <person name="Hibbett D.S."/>
            <person name="Grigoriev I.V."/>
        </authorList>
    </citation>
    <scope>NUCLEOTIDE SEQUENCE [LARGE SCALE GENOMIC DNA]</scope>
    <source>
        <strain evidence="3">MUCL 33604</strain>
    </source>
</reference>
<gene>
    <name evidence="2" type="ORF">JAAARDRAFT_58838</name>
</gene>
<dbReference type="AlphaFoldDB" id="A0A067PRS5"/>
<evidence type="ECO:0000313" key="3">
    <source>
        <dbReference type="Proteomes" id="UP000027265"/>
    </source>
</evidence>
<dbReference type="HOGENOM" id="CLU_033082_3_2_1"/>